<evidence type="ECO:0000313" key="5">
    <source>
        <dbReference type="Proteomes" id="UP000269097"/>
    </source>
</evidence>
<dbReference type="CDD" id="cd06302">
    <property type="entry name" value="PBP1_LsrB_Quorum_Sensing-like"/>
    <property type="match status" value="1"/>
</dbReference>
<evidence type="ECO:0000313" key="4">
    <source>
        <dbReference type="EMBL" id="AYQ75517.1"/>
    </source>
</evidence>
<dbReference type="GO" id="GO:0030288">
    <property type="term" value="C:outer membrane-bounded periplasmic space"/>
    <property type="evidence" value="ECO:0007669"/>
    <property type="project" value="TreeGrafter"/>
</dbReference>
<name>A0A3G3K619_9BACL</name>
<dbReference type="Gene3D" id="3.40.50.2300">
    <property type="match status" value="2"/>
</dbReference>
<dbReference type="GO" id="GO:0030246">
    <property type="term" value="F:carbohydrate binding"/>
    <property type="evidence" value="ECO:0007669"/>
    <property type="project" value="TreeGrafter"/>
</dbReference>
<dbReference type="InterPro" id="IPR050555">
    <property type="entry name" value="Bact_Solute-Bind_Prot2"/>
</dbReference>
<protein>
    <submittedName>
        <fullName evidence="4">Autoinducer 2 ABC transporter substrate-binding protein</fullName>
    </submittedName>
</protein>
<dbReference type="Pfam" id="PF13407">
    <property type="entry name" value="Peripla_BP_4"/>
    <property type="match status" value="1"/>
</dbReference>
<reference evidence="4 5" key="1">
    <citation type="submission" date="2018-10" db="EMBL/GenBank/DDBJ databases">
        <title>Genome Sequence of Cohnella sp.</title>
        <authorList>
            <person name="Srinivasan S."/>
            <person name="Kim M.K."/>
        </authorList>
    </citation>
    <scope>NUCLEOTIDE SEQUENCE [LARGE SCALE GENOMIC DNA]</scope>
    <source>
        <strain evidence="4 5">18JY8-7</strain>
    </source>
</reference>
<dbReference type="AlphaFoldDB" id="A0A3G3K619"/>
<dbReference type="PANTHER" id="PTHR30036:SF8">
    <property type="entry name" value="ABC-TYPE SUGAR TRANSPORT SYSTEM PERIPLASMIC COMPONENT-LIKE PROTEIN"/>
    <property type="match status" value="1"/>
</dbReference>
<sequence>MSRGGVRLYRRLFLLFTMMAVLAACGRGHNGAYEVVFSMDGAANPESANTKDEADHKPYRIALVPKGVEIPYFKFAAEGAQEAAGDYGDEVIFAGPKTAGAEEQIRVIEDLIEQDVDLIAVSANDPDKLVPVLLKAKRQGIKVITWDADTLPAAREFFVNMVEPETLGRHLMDTMALAMGEKGEFAVMTGSLSAANLNEWLKWIRIQQEEFYPNMKLVEVVPTNDDVAKAEELGRRLLAEYPHLGGVLGNSSVGPPGAAKAVREAGKAGQVKVVGLSNPNLMKEYLKDDSAQIATLWSPKKLGYLTIALAHRYLSGEKPRDGQQIDKAGSIRVNGDMVIMGEPLDFTKDNVDQYDF</sequence>
<proteinExistence type="predicted"/>
<gene>
    <name evidence="4" type="ORF">EAV92_06035</name>
</gene>
<dbReference type="KEGG" id="coh:EAV92_06035"/>
<feature type="domain" description="Periplasmic binding protein" evidence="3">
    <location>
        <begin position="61"/>
        <end position="318"/>
    </location>
</feature>
<dbReference type="PROSITE" id="PS51257">
    <property type="entry name" value="PROKAR_LIPOPROTEIN"/>
    <property type="match status" value="1"/>
</dbReference>
<dbReference type="Proteomes" id="UP000269097">
    <property type="component" value="Chromosome"/>
</dbReference>
<feature type="signal peptide" evidence="2">
    <location>
        <begin position="1"/>
        <end position="23"/>
    </location>
</feature>
<dbReference type="PANTHER" id="PTHR30036">
    <property type="entry name" value="D-XYLOSE-BINDING PERIPLASMIC PROTEIN"/>
    <property type="match status" value="1"/>
</dbReference>
<keyword evidence="2" id="KW-0732">Signal</keyword>
<dbReference type="SUPFAM" id="SSF53822">
    <property type="entry name" value="Periplasmic binding protein-like I"/>
    <property type="match status" value="1"/>
</dbReference>
<evidence type="ECO:0000256" key="1">
    <source>
        <dbReference type="ARBA" id="ARBA00004196"/>
    </source>
</evidence>
<accession>A0A3G3K619</accession>
<evidence type="ECO:0000259" key="3">
    <source>
        <dbReference type="Pfam" id="PF13407"/>
    </source>
</evidence>
<evidence type="ECO:0000256" key="2">
    <source>
        <dbReference type="SAM" id="SignalP"/>
    </source>
</evidence>
<keyword evidence="5" id="KW-1185">Reference proteome</keyword>
<feature type="chain" id="PRO_5018150097" evidence="2">
    <location>
        <begin position="24"/>
        <end position="356"/>
    </location>
</feature>
<dbReference type="EMBL" id="CP033433">
    <property type="protein sequence ID" value="AYQ75517.1"/>
    <property type="molecule type" value="Genomic_DNA"/>
</dbReference>
<organism evidence="4 5">
    <name type="scientific">Cohnella candidum</name>
    <dbReference type="NCBI Taxonomy" id="2674991"/>
    <lineage>
        <taxon>Bacteria</taxon>
        <taxon>Bacillati</taxon>
        <taxon>Bacillota</taxon>
        <taxon>Bacilli</taxon>
        <taxon>Bacillales</taxon>
        <taxon>Paenibacillaceae</taxon>
        <taxon>Cohnella</taxon>
    </lineage>
</organism>
<dbReference type="InterPro" id="IPR025997">
    <property type="entry name" value="SBP_2_dom"/>
</dbReference>
<dbReference type="InterPro" id="IPR028082">
    <property type="entry name" value="Peripla_BP_I"/>
</dbReference>
<comment type="subcellular location">
    <subcellularLocation>
        <location evidence="1">Cell envelope</location>
    </subcellularLocation>
</comment>